<keyword evidence="1" id="KW-0547">Nucleotide-binding</keyword>
<proteinExistence type="predicted"/>
<dbReference type="Proteomes" id="UP000583929">
    <property type="component" value="Unassembled WGS sequence"/>
</dbReference>
<dbReference type="AlphaFoldDB" id="A0A7J6H2P7"/>
<evidence type="ECO:0000313" key="7">
    <source>
        <dbReference type="Proteomes" id="UP000583929"/>
    </source>
</evidence>
<evidence type="ECO:0000256" key="2">
    <source>
        <dbReference type="ARBA" id="ARBA00022840"/>
    </source>
</evidence>
<dbReference type="Proteomes" id="UP000525078">
    <property type="component" value="Unassembled WGS sequence"/>
</dbReference>
<protein>
    <recommendedName>
        <fullName evidence="3">Protein kinase domain-containing protein</fullName>
    </recommendedName>
</protein>
<dbReference type="InterPro" id="IPR008271">
    <property type="entry name" value="Ser/Thr_kinase_AS"/>
</dbReference>
<accession>A0A7J6H2P7</accession>
<evidence type="ECO:0000313" key="4">
    <source>
        <dbReference type="EMBL" id="KAF4353062.1"/>
    </source>
</evidence>
<dbReference type="GO" id="GO:0005886">
    <property type="term" value="C:plasma membrane"/>
    <property type="evidence" value="ECO:0007669"/>
    <property type="project" value="TreeGrafter"/>
</dbReference>
<dbReference type="EMBL" id="JAATIQ010000067">
    <property type="protein sequence ID" value="KAF4389487.1"/>
    <property type="molecule type" value="Genomic_DNA"/>
</dbReference>
<dbReference type="Gene3D" id="1.10.510.10">
    <property type="entry name" value="Transferase(Phosphotransferase) domain 1"/>
    <property type="match status" value="1"/>
</dbReference>
<keyword evidence="7" id="KW-1185">Reference proteome</keyword>
<evidence type="ECO:0000256" key="1">
    <source>
        <dbReference type="ARBA" id="ARBA00022741"/>
    </source>
</evidence>
<dbReference type="SMART" id="SM00220">
    <property type="entry name" value="S_TKc"/>
    <property type="match status" value="1"/>
</dbReference>
<dbReference type="GO" id="GO:0004672">
    <property type="term" value="F:protein kinase activity"/>
    <property type="evidence" value="ECO:0007669"/>
    <property type="project" value="InterPro"/>
</dbReference>
<keyword evidence="2" id="KW-0067">ATP-binding</keyword>
<evidence type="ECO:0000259" key="3">
    <source>
        <dbReference type="PROSITE" id="PS50011"/>
    </source>
</evidence>
<evidence type="ECO:0000313" key="6">
    <source>
        <dbReference type="Proteomes" id="UP000525078"/>
    </source>
</evidence>
<dbReference type="InterPro" id="IPR011009">
    <property type="entry name" value="Kinase-like_dom_sf"/>
</dbReference>
<dbReference type="PROSITE" id="PS50011">
    <property type="entry name" value="PROTEIN_KINASE_DOM"/>
    <property type="match status" value="1"/>
</dbReference>
<name>A0A7J6H2P7_CANSA</name>
<comment type="caution">
    <text evidence="5">The sequence shown here is derived from an EMBL/GenBank/DDBJ whole genome shotgun (WGS) entry which is preliminary data.</text>
</comment>
<dbReference type="Gene3D" id="3.30.200.20">
    <property type="entry name" value="Phosphorylase Kinase, domain 1"/>
    <property type="match status" value="1"/>
</dbReference>
<feature type="domain" description="Protein kinase" evidence="3">
    <location>
        <begin position="68"/>
        <end position="373"/>
    </location>
</feature>
<gene>
    <name evidence="4" type="ORF">F8388_016907</name>
    <name evidence="5" type="ORF">G4B88_006546</name>
</gene>
<organism evidence="5 7">
    <name type="scientific">Cannabis sativa</name>
    <name type="common">Hemp</name>
    <name type="synonym">Marijuana</name>
    <dbReference type="NCBI Taxonomy" id="3483"/>
    <lineage>
        <taxon>Eukaryota</taxon>
        <taxon>Viridiplantae</taxon>
        <taxon>Streptophyta</taxon>
        <taxon>Embryophyta</taxon>
        <taxon>Tracheophyta</taxon>
        <taxon>Spermatophyta</taxon>
        <taxon>Magnoliopsida</taxon>
        <taxon>eudicotyledons</taxon>
        <taxon>Gunneridae</taxon>
        <taxon>Pentapetalae</taxon>
        <taxon>rosids</taxon>
        <taxon>fabids</taxon>
        <taxon>Rosales</taxon>
        <taxon>Cannabaceae</taxon>
        <taxon>Cannabis</taxon>
    </lineage>
</organism>
<dbReference type="PROSITE" id="PS00108">
    <property type="entry name" value="PROTEIN_KINASE_ST"/>
    <property type="match status" value="1"/>
</dbReference>
<dbReference type="SUPFAM" id="SSF56112">
    <property type="entry name" value="Protein kinase-like (PK-like)"/>
    <property type="match status" value="1"/>
</dbReference>
<evidence type="ECO:0000313" key="5">
    <source>
        <dbReference type="EMBL" id="KAF4389487.1"/>
    </source>
</evidence>
<sequence>MGFEFLKFDCLGLTRTNKRKQIHNNNNNYSIDTATATEKDDDIVIMEDQACTIVKFSWDEIKRFTMNFSTSRVIGSGGFSTVYFADLTSSSSSSTTSTSKSHHHHHQFASVKMSNGSRSVFKQELDILFRLHHRNIVNLIGYCDDPEDEIGGGGALVLEYVSNGSLQEKLHGNENEKTLIPWRKRMAIAAQLAEALEYLHDKCDTSLPVVHGDIKASNVLLDHNLNVKLCDFGSAKMGFSSTVVLNSSTRSNRPRVLMGSPGYTDPHYLRTGIPSKKNDVYSLGVIVLELITGMEPFSSERPTQLLTSLLGPMLNNGDVEEVSGVVDPCLGGEFDPEEAKAMLSLAAQCLRHPPTLRPSAAQILETINNHIPIYMRITNTKS</sequence>
<dbReference type="GO" id="GO:0005524">
    <property type="term" value="F:ATP binding"/>
    <property type="evidence" value="ECO:0007669"/>
    <property type="project" value="UniProtKB-KW"/>
</dbReference>
<dbReference type="EMBL" id="JAATIP010000300">
    <property type="protein sequence ID" value="KAF4353062.1"/>
    <property type="molecule type" value="Genomic_DNA"/>
</dbReference>
<dbReference type="PANTHER" id="PTHR27001:SF585">
    <property type="entry name" value="OS02G0648100 PROTEIN"/>
    <property type="match status" value="1"/>
</dbReference>
<dbReference type="InterPro" id="IPR000719">
    <property type="entry name" value="Prot_kinase_dom"/>
</dbReference>
<reference evidence="6 7" key="1">
    <citation type="journal article" date="2020" name="bioRxiv">
        <title>Sequence and annotation of 42 cannabis genomes reveals extensive copy number variation in cannabinoid synthesis and pathogen resistance genes.</title>
        <authorList>
            <person name="Mckernan K.J."/>
            <person name="Helbert Y."/>
            <person name="Kane L.T."/>
            <person name="Ebling H."/>
            <person name="Zhang L."/>
            <person name="Liu B."/>
            <person name="Eaton Z."/>
            <person name="Mclaughlin S."/>
            <person name="Kingan S."/>
            <person name="Baybayan P."/>
            <person name="Concepcion G."/>
            <person name="Jordan M."/>
            <person name="Riva A."/>
            <person name="Barbazuk W."/>
            <person name="Harkins T."/>
        </authorList>
    </citation>
    <scope>NUCLEOTIDE SEQUENCE [LARGE SCALE GENOMIC DNA]</scope>
    <source>
        <strain evidence="6 7">cv. Jamaican Lion 4</strain>
        <strain evidence="5">Father</strain>
        <strain evidence="4">Mother</strain>
        <tissue evidence="5">Leaf</tissue>
    </source>
</reference>
<dbReference type="Pfam" id="PF00069">
    <property type="entry name" value="Pkinase"/>
    <property type="match status" value="1"/>
</dbReference>
<dbReference type="PANTHER" id="PTHR27001">
    <property type="entry name" value="OS01G0253100 PROTEIN"/>
    <property type="match status" value="1"/>
</dbReference>